<dbReference type="GO" id="GO:0031267">
    <property type="term" value="F:small GTPase binding"/>
    <property type="evidence" value="ECO:0007669"/>
    <property type="project" value="InterPro"/>
</dbReference>
<name>A0A058Z9K9_FONAL</name>
<dbReference type="PANTHER" id="PTHR10997:SF7">
    <property type="entry name" value="IMPORTIN-11"/>
    <property type="match status" value="1"/>
</dbReference>
<sequence length="1009" mass="107447">MLGMIAGVWRNNFYVHRIPEKPVHSRVVNSTQKKERHVGFVRARVAAFWTPERVEYFCSTILIGPLITLRERDRALWADSPVDFFIEDSSQLAQHFVRPAAEHLLQTAIEQFGTLIFPKILQLYHQSSGPPSPPSFIMSFMGTPVPPIYAPLLELLLAAAHATSTDALRGITAKFEELSGQPGYCLALSMALANTELTSVVRQHAAVALKNRLQVAWRAVGSDAIPEEEKNAIRSILLETIFDPSDQRAGIAPRRAEACAGPRACALPAGADAESSLDAIWCALQLAAISPSSRHEFRFSSLLDSTRLHTLRSSNLLKRRFCLMIPQWIEFGLDAPLRPLMIGELVSQTAPAEDLAVRLYASQALAACIADYDFDFETQLQPYLTPALRHLLGLCLEVSSRSLEALATVLAVLSTLIEAVGAAPASTPVLLEHVDALQELLWGLWSWATGSNGAAPPGSVGGVAGGPAGPVAAPVPADSGPDGGASHGAAIQVAVLAFVGKTVSALSQHRTMLAGLRPGPETAGAGAAGPASGAAVDRPLQVILDFCVRELIPRSILAPAAEQQQQQLLEEGTSLWLTVMEASEQLTEPLGALFALLVPMPTPLERFFEGQHQVESPALVFHDSENAEVAMSILRAYVHFRAPFLVRADSPAGAGLRNALAELLRLYVIQPGLALRALDAATAGGPDGAPLDEAAAAAAAAAAAETASDGSVAARVALVSGVAQVLEALMLSVLLGPHPGVAPALGGGSPPALGQFVAWFSHGDATSPSLLNVLLQSIDISSSEARLFRPILLPLVARLFLEFGTWPTAYRLAGLADTSSPHLASQALVHFITIVQDSWDSLSTPFQFRLLGLFAIRLAQDILLPPGAQSAEVQAMPQLHRLVEELLTMSASSISFMHRAQLESKREAADRRGAVSALSGAGAEDNYANGEDDEEDDDYYHRSAAPTPNAIRQGEIAQSDQLSSQSLRTSLLSCLRVLVAHEAQQRQQSQGASPGDSVYDIILAKLEES</sequence>
<dbReference type="InterPro" id="IPR016024">
    <property type="entry name" value="ARM-type_fold"/>
</dbReference>
<dbReference type="Gene3D" id="1.25.10.10">
    <property type="entry name" value="Leucine-rich Repeat Variant"/>
    <property type="match status" value="3"/>
</dbReference>
<dbReference type="InterPro" id="IPR001494">
    <property type="entry name" value="Importin-beta_N"/>
</dbReference>
<proteinExistence type="predicted"/>
<evidence type="ECO:0000256" key="3">
    <source>
        <dbReference type="ARBA" id="ARBA00023242"/>
    </source>
</evidence>
<organism evidence="6">
    <name type="scientific">Fonticula alba</name>
    <name type="common">Slime mold</name>
    <dbReference type="NCBI Taxonomy" id="691883"/>
    <lineage>
        <taxon>Eukaryota</taxon>
        <taxon>Rotosphaerida</taxon>
        <taxon>Fonticulaceae</taxon>
        <taxon>Fonticula</taxon>
    </lineage>
</organism>
<dbReference type="SMART" id="SM00913">
    <property type="entry name" value="IBN_N"/>
    <property type="match status" value="1"/>
</dbReference>
<dbReference type="AlphaFoldDB" id="A0A058Z9K9"/>
<dbReference type="RefSeq" id="XP_009494087.1">
    <property type="nucleotide sequence ID" value="XM_009495812.1"/>
</dbReference>
<dbReference type="SUPFAM" id="SSF48371">
    <property type="entry name" value="ARM repeat"/>
    <property type="match status" value="1"/>
</dbReference>
<keyword evidence="3" id="KW-0539">Nucleus</keyword>
<evidence type="ECO:0000256" key="2">
    <source>
        <dbReference type="ARBA" id="ARBA00022448"/>
    </source>
</evidence>
<evidence type="ECO:0000259" key="5">
    <source>
        <dbReference type="PROSITE" id="PS50166"/>
    </source>
</evidence>
<dbReference type="GO" id="GO:0005829">
    <property type="term" value="C:cytosol"/>
    <property type="evidence" value="ECO:0007669"/>
    <property type="project" value="TreeGrafter"/>
</dbReference>
<dbReference type="STRING" id="691883.A0A058Z9K9"/>
<dbReference type="Proteomes" id="UP000030693">
    <property type="component" value="Unassembled WGS sequence"/>
</dbReference>
<dbReference type="EMBL" id="KB932203">
    <property type="protein sequence ID" value="KCV70964.1"/>
    <property type="molecule type" value="Genomic_DNA"/>
</dbReference>
<feature type="domain" description="Importin N-terminal" evidence="5">
    <location>
        <begin position="171"/>
        <end position="243"/>
    </location>
</feature>
<reference evidence="6" key="1">
    <citation type="submission" date="2013-04" db="EMBL/GenBank/DDBJ databases">
        <title>The Genome Sequence of Fonticula alba ATCC 38817.</title>
        <authorList>
            <consortium name="The Broad Institute Genomics Platform"/>
            <person name="Russ C."/>
            <person name="Cuomo C."/>
            <person name="Burger G."/>
            <person name="Gray M.W."/>
            <person name="Holland P.W.H."/>
            <person name="King N."/>
            <person name="Lang F.B.F."/>
            <person name="Roger A.J."/>
            <person name="Ruiz-Trillo I."/>
            <person name="Brown M."/>
            <person name="Walker B."/>
            <person name="Young S."/>
            <person name="Zeng Q."/>
            <person name="Gargeya S."/>
            <person name="Fitzgerald M."/>
            <person name="Haas B."/>
            <person name="Abouelleil A."/>
            <person name="Allen A.W."/>
            <person name="Alvarado L."/>
            <person name="Arachchi H.M."/>
            <person name="Berlin A.M."/>
            <person name="Chapman S.B."/>
            <person name="Gainer-Dewar J."/>
            <person name="Goldberg J."/>
            <person name="Griggs A."/>
            <person name="Gujja S."/>
            <person name="Hansen M."/>
            <person name="Howarth C."/>
            <person name="Imamovic A."/>
            <person name="Ireland A."/>
            <person name="Larimer J."/>
            <person name="McCowan C."/>
            <person name="Murphy C."/>
            <person name="Pearson M."/>
            <person name="Poon T.W."/>
            <person name="Priest M."/>
            <person name="Roberts A."/>
            <person name="Saif S."/>
            <person name="Shea T."/>
            <person name="Sisk P."/>
            <person name="Sykes S."/>
            <person name="Wortman J."/>
            <person name="Nusbaum C."/>
            <person name="Birren B."/>
        </authorList>
    </citation>
    <scope>NUCLEOTIDE SEQUENCE [LARGE SCALE GENOMIC DNA]</scope>
    <source>
        <strain evidence="6">ATCC 38817</strain>
    </source>
</reference>
<dbReference type="PANTHER" id="PTHR10997">
    <property type="entry name" value="IMPORTIN-7, 8, 11"/>
    <property type="match status" value="1"/>
</dbReference>
<dbReference type="GO" id="GO:0006606">
    <property type="term" value="P:protein import into nucleus"/>
    <property type="evidence" value="ECO:0007669"/>
    <property type="project" value="TreeGrafter"/>
</dbReference>
<dbReference type="Pfam" id="PF03810">
    <property type="entry name" value="IBN_N"/>
    <property type="match status" value="1"/>
</dbReference>
<dbReference type="OrthoDB" id="361693at2759"/>
<dbReference type="PROSITE" id="PS50166">
    <property type="entry name" value="IMPORTIN_B_NT"/>
    <property type="match status" value="1"/>
</dbReference>
<comment type="subcellular location">
    <subcellularLocation>
        <location evidence="1">Nucleus</location>
    </subcellularLocation>
</comment>
<dbReference type="GeneID" id="20526636"/>
<evidence type="ECO:0000313" key="6">
    <source>
        <dbReference type="EMBL" id="KCV70964.1"/>
    </source>
</evidence>
<evidence type="ECO:0000313" key="7">
    <source>
        <dbReference type="Proteomes" id="UP000030693"/>
    </source>
</evidence>
<evidence type="ECO:0000256" key="1">
    <source>
        <dbReference type="ARBA" id="ARBA00004123"/>
    </source>
</evidence>
<keyword evidence="7" id="KW-1185">Reference proteome</keyword>
<evidence type="ECO:0000256" key="4">
    <source>
        <dbReference type="SAM" id="MobiDB-lite"/>
    </source>
</evidence>
<dbReference type="GO" id="GO:0005635">
    <property type="term" value="C:nuclear envelope"/>
    <property type="evidence" value="ECO:0007669"/>
    <property type="project" value="TreeGrafter"/>
</dbReference>
<dbReference type="InterPro" id="IPR011989">
    <property type="entry name" value="ARM-like"/>
</dbReference>
<gene>
    <name evidence="6" type="ORF">H696_01911</name>
</gene>
<accession>A0A058Z9K9</accession>
<protein>
    <recommendedName>
        <fullName evidence="5">Importin N-terminal domain-containing protein</fullName>
    </recommendedName>
</protein>
<keyword evidence="2" id="KW-0813">Transport</keyword>
<feature type="region of interest" description="Disordered" evidence="4">
    <location>
        <begin position="913"/>
        <end position="958"/>
    </location>
</feature>